<reference evidence="3 4" key="1">
    <citation type="submission" date="2018-01" db="EMBL/GenBank/DDBJ databases">
        <title>Superficieibacter electus gen. nov., sp. nov., an extended-spectrum beta-lactamase possessing member of the Enterobacteriaceae family, isolated from intensive care unit surfaces.</title>
        <authorList>
            <person name="Potter R.F."/>
            <person name="D'Souza A.W."/>
        </authorList>
    </citation>
    <scope>NUCLEOTIDE SEQUENCE [LARGE SCALE GENOMIC DNA]</scope>
    <source>
        <strain evidence="2 4">BP-1</strain>
        <strain evidence="1 3">BP-2</strain>
    </source>
</reference>
<evidence type="ECO:0000313" key="3">
    <source>
        <dbReference type="Proteomes" id="UP000237073"/>
    </source>
</evidence>
<dbReference type="Proteomes" id="UP000237073">
    <property type="component" value="Unassembled WGS sequence"/>
</dbReference>
<dbReference type="RefSeq" id="WP_103678355.1">
    <property type="nucleotide sequence ID" value="NZ_PQGD01000023.1"/>
</dbReference>
<dbReference type="OrthoDB" id="9815592at2"/>
<dbReference type="EMBL" id="PQGE01000027">
    <property type="protein sequence ID" value="POP41390.1"/>
    <property type="molecule type" value="Genomic_DNA"/>
</dbReference>
<accession>A0A2P5GJ75</accession>
<dbReference type="PANTHER" id="PTHR23416:SF78">
    <property type="entry name" value="LIPOPOLYSACCHARIDE BIOSYNTHESIS O-ACETYL TRANSFERASE WBBJ-RELATED"/>
    <property type="match status" value="1"/>
</dbReference>
<dbReference type="InterPro" id="IPR011004">
    <property type="entry name" value="Trimer_LpxA-like_sf"/>
</dbReference>
<dbReference type="PANTHER" id="PTHR23416">
    <property type="entry name" value="SIALIC ACID SYNTHASE-RELATED"/>
    <property type="match status" value="1"/>
</dbReference>
<keyword evidence="3" id="KW-1185">Reference proteome</keyword>
<gene>
    <name evidence="2" type="ORF">CHU32_22600</name>
    <name evidence="1" type="ORF">CHU33_23210</name>
</gene>
<evidence type="ECO:0000313" key="1">
    <source>
        <dbReference type="EMBL" id="POP41390.1"/>
    </source>
</evidence>
<evidence type="ECO:0000313" key="4">
    <source>
        <dbReference type="Proteomes" id="UP000247005"/>
    </source>
</evidence>
<proteinExistence type="predicted"/>
<organism evidence="2 4">
    <name type="scientific">Superficieibacter electus</name>
    <dbReference type="NCBI Taxonomy" id="2022662"/>
    <lineage>
        <taxon>Bacteria</taxon>
        <taxon>Pseudomonadati</taxon>
        <taxon>Pseudomonadota</taxon>
        <taxon>Gammaproteobacteria</taxon>
        <taxon>Enterobacterales</taxon>
        <taxon>Enterobacteriaceae</taxon>
        <taxon>Superficieibacter</taxon>
    </lineage>
</organism>
<name>A0A2P5GJ75_9ENTR</name>
<evidence type="ECO:0008006" key="5">
    <source>
        <dbReference type="Google" id="ProtNLM"/>
    </source>
</evidence>
<evidence type="ECO:0000313" key="2">
    <source>
        <dbReference type="EMBL" id="POP43712.1"/>
    </source>
</evidence>
<dbReference type="Gene3D" id="2.160.10.10">
    <property type="entry name" value="Hexapeptide repeat proteins"/>
    <property type="match status" value="1"/>
</dbReference>
<dbReference type="AlphaFoldDB" id="A0A2P5GJ75"/>
<sequence>MDKIFNSFSERATINVATTAHIAETVNFNIEGQGHRINIEDGVILRNITINMSGENGYLHIKRSCNLRGSIHIRQENSTIVIGQRTTFVAAHLFALEGCSIVIGDDCMFSSGVIIRTSDEHSIIDLENNVRVNKAKDIFVKDHVWIGEGVTLNKGSEIPRGCVIGAKSLVLGRLDEESSVYAGCPVRFLKGNIIWDRKLI</sequence>
<dbReference type="InterPro" id="IPR051159">
    <property type="entry name" value="Hexapeptide_acetyltransf"/>
</dbReference>
<dbReference type="EMBL" id="PQGD01000023">
    <property type="protein sequence ID" value="POP43712.1"/>
    <property type="molecule type" value="Genomic_DNA"/>
</dbReference>
<protein>
    <recommendedName>
        <fullName evidence="5">Acyltransferase</fullName>
    </recommendedName>
</protein>
<dbReference type="Proteomes" id="UP000247005">
    <property type="component" value="Unassembled WGS sequence"/>
</dbReference>
<comment type="caution">
    <text evidence="2">The sequence shown here is derived from an EMBL/GenBank/DDBJ whole genome shotgun (WGS) entry which is preliminary data.</text>
</comment>
<dbReference type="SUPFAM" id="SSF51161">
    <property type="entry name" value="Trimeric LpxA-like enzymes"/>
    <property type="match status" value="1"/>
</dbReference>